<reference evidence="1" key="2">
    <citation type="journal article" date="2015" name="Data Brief">
        <title>Shoot transcriptome of the giant reed, Arundo donax.</title>
        <authorList>
            <person name="Barrero R.A."/>
            <person name="Guerrero F.D."/>
            <person name="Moolhuijzen P."/>
            <person name="Goolsby J.A."/>
            <person name="Tidwell J."/>
            <person name="Bellgard S.E."/>
            <person name="Bellgard M.I."/>
        </authorList>
    </citation>
    <scope>NUCLEOTIDE SEQUENCE</scope>
    <source>
        <tissue evidence="1">Shoot tissue taken approximately 20 cm above the soil surface</tissue>
    </source>
</reference>
<sequence length="8" mass="968">MFIKTNKS</sequence>
<reference evidence="1" key="1">
    <citation type="submission" date="2014-09" db="EMBL/GenBank/DDBJ databases">
        <authorList>
            <person name="Magalhaes I.L.F."/>
            <person name="Oliveira U."/>
            <person name="Santos F.R."/>
            <person name="Vidigal T.H.D.A."/>
            <person name="Brescovit A.D."/>
            <person name="Santos A.J."/>
        </authorList>
    </citation>
    <scope>NUCLEOTIDE SEQUENCE</scope>
    <source>
        <tissue evidence="1">Shoot tissue taken approximately 20 cm above the soil surface</tissue>
    </source>
</reference>
<accession>A0A0A9C3X7</accession>
<name>A0A0A9C3X7_ARUDO</name>
<evidence type="ECO:0000313" key="1">
    <source>
        <dbReference type="EMBL" id="JAD66242.1"/>
    </source>
</evidence>
<protein>
    <submittedName>
        <fullName evidence="1">Uncharacterized protein</fullName>
    </submittedName>
</protein>
<organism evidence="1">
    <name type="scientific">Arundo donax</name>
    <name type="common">Giant reed</name>
    <name type="synonym">Donax arundinaceus</name>
    <dbReference type="NCBI Taxonomy" id="35708"/>
    <lineage>
        <taxon>Eukaryota</taxon>
        <taxon>Viridiplantae</taxon>
        <taxon>Streptophyta</taxon>
        <taxon>Embryophyta</taxon>
        <taxon>Tracheophyta</taxon>
        <taxon>Spermatophyta</taxon>
        <taxon>Magnoliopsida</taxon>
        <taxon>Liliopsida</taxon>
        <taxon>Poales</taxon>
        <taxon>Poaceae</taxon>
        <taxon>PACMAD clade</taxon>
        <taxon>Arundinoideae</taxon>
        <taxon>Arundineae</taxon>
        <taxon>Arundo</taxon>
    </lineage>
</organism>
<proteinExistence type="predicted"/>
<dbReference type="EMBL" id="GBRH01231653">
    <property type="protein sequence ID" value="JAD66242.1"/>
    <property type="molecule type" value="Transcribed_RNA"/>
</dbReference>